<comment type="caution">
    <text evidence="1">The sequence shown here is derived from an EMBL/GenBank/DDBJ whole genome shotgun (WGS) entry which is preliminary data.</text>
</comment>
<reference evidence="1" key="1">
    <citation type="submission" date="2022-07" db="EMBL/GenBank/DDBJ databases">
        <title>Genome Sequence of Phlebia brevispora.</title>
        <authorList>
            <person name="Buettner E."/>
        </authorList>
    </citation>
    <scope>NUCLEOTIDE SEQUENCE</scope>
    <source>
        <strain evidence="1">MPL23</strain>
    </source>
</reference>
<evidence type="ECO:0000313" key="1">
    <source>
        <dbReference type="EMBL" id="KAJ3522903.1"/>
    </source>
</evidence>
<accession>A0ACC1RNZ8</accession>
<keyword evidence="2" id="KW-1185">Reference proteome</keyword>
<dbReference type="EMBL" id="JANHOG010002489">
    <property type="protein sequence ID" value="KAJ3522903.1"/>
    <property type="molecule type" value="Genomic_DNA"/>
</dbReference>
<dbReference type="Proteomes" id="UP001148662">
    <property type="component" value="Unassembled WGS sequence"/>
</dbReference>
<name>A0ACC1RNZ8_9APHY</name>
<evidence type="ECO:0000313" key="2">
    <source>
        <dbReference type="Proteomes" id="UP001148662"/>
    </source>
</evidence>
<sequence length="790" mass="88613">MQQRRSLSRPRCSIRSHSPPILAVLQSIARAAGGDEKIRKYLQAVLVIGGTALVPGMAHALESRLQAIATPLVPNMEKVQIIPPPKDVDPRVLSWKGAAVLGKMDGVADLWITAEDWGGRTFAENTREQSHEAGWRVVLELGQDYDDETIGRWRDELNNLLIVAGLFSAVVTSFITQAYSSLQEDPTETSAKLLAQISSQLASFTINSGYVNSSVQVDPASSAAVSFSPTATTIFINSIWTVSLALSLMVAVLAISVQQWLRHLHIPRTLPAREAVRLQQWRHLGVVFTRLVEIVWILPSLLQLAVILFLIGLLCLLTTLNRQVTIAYGATLGIFLLYFLQYDFRALLDPALPFKSSLLPALAAFTMNCLTLPLSATFWLTVAIRRTCPKPLWFKSSMPTLQRMDKFFQSTAKIVPRVESFWRNIEIRELERLSVQTIENLDFFAVRRAISGAARDARLPELQRSLNVLVPCHRIRCVLSAIWTSASGLVELDAAESFAQRFRSDAVAPLNPEVLSRCSRIDITSYHPLLLQALQRDWRNYRCAYPQEIFDISYALVLLQQSPTYTSESFVRLILSICQSISDYTEPYSRIPFVLLYQTCRNLDFNVQDTSQVLELATKLMNIDHIRELESRGVQAHTNVTIIERALSATSVALLALSTQEENAVAQETRRLYEILEGADYILRTYAKDVNDLIDASLKEDKPYITTAVTLQTICFMLNKLSEQGRLPLEPECPSHRLQHTLDDLCGARSEEVFTVCRSLLQHFRSHSPPPNSVDGRDSRSLSLSQNSVH</sequence>
<proteinExistence type="predicted"/>
<gene>
    <name evidence="1" type="ORF">NM688_g8805</name>
</gene>
<organism evidence="1 2">
    <name type="scientific">Phlebia brevispora</name>
    <dbReference type="NCBI Taxonomy" id="194682"/>
    <lineage>
        <taxon>Eukaryota</taxon>
        <taxon>Fungi</taxon>
        <taxon>Dikarya</taxon>
        <taxon>Basidiomycota</taxon>
        <taxon>Agaricomycotina</taxon>
        <taxon>Agaricomycetes</taxon>
        <taxon>Polyporales</taxon>
        <taxon>Meruliaceae</taxon>
        <taxon>Phlebia</taxon>
    </lineage>
</organism>
<protein>
    <submittedName>
        <fullName evidence="1">Uncharacterized protein</fullName>
    </submittedName>
</protein>